<proteinExistence type="inferred from homology"/>
<comment type="subcellular location">
    <subcellularLocation>
        <location evidence="3">Cytoplasm</location>
    </subcellularLocation>
    <subcellularLocation>
        <location evidence="2">Nucleus</location>
    </subcellularLocation>
</comment>
<dbReference type="PANTHER" id="PTHR22930">
    <property type="match status" value="1"/>
</dbReference>
<evidence type="ECO:0000256" key="11">
    <source>
        <dbReference type="ARBA" id="ARBA00030126"/>
    </source>
</evidence>
<keyword evidence="9" id="KW-0378">Hydrolase</keyword>
<evidence type="ECO:0000259" key="13">
    <source>
        <dbReference type="Pfam" id="PF13359"/>
    </source>
</evidence>
<comment type="function">
    <text evidence="12">Transposase-derived protein that may have nuclease activity. Does not have transposase activity.</text>
</comment>
<evidence type="ECO:0000256" key="7">
    <source>
        <dbReference type="ARBA" id="ARBA00022722"/>
    </source>
</evidence>
<dbReference type="Pfam" id="PF13359">
    <property type="entry name" value="DDE_Tnp_4"/>
    <property type="match status" value="1"/>
</dbReference>
<dbReference type="Proteomes" id="UP001159427">
    <property type="component" value="Unassembled WGS sequence"/>
</dbReference>
<evidence type="ECO:0000256" key="4">
    <source>
        <dbReference type="ARBA" id="ARBA00006958"/>
    </source>
</evidence>
<keyword evidence="6" id="KW-0963">Cytoplasm</keyword>
<evidence type="ECO:0000256" key="2">
    <source>
        <dbReference type="ARBA" id="ARBA00004123"/>
    </source>
</evidence>
<comment type="caution">
    <text evidence="14">The sequence shown here is derived from an EMBL/GenBank/DDBJ whole genome shotgun (WGS) entry which is preliminary data.</text>
</comment>
<keyword evidence="7" id="KW-0540">Nuclease</keyword>
<evidence type="ECO:0000256" key="1">
    <source>
        <dbReference type="ARBA" id="ARBA00001968"/>
    </source>
</evidence>
<evidence type="ECO:0000256" key="6">
    <source>
        <dbReference type="ARBA" id="ARBA00022490"/>
    </source>
</evidence>
<dbReference type="PRINTS" id="PR02086">
    <property type="entry name" value="PUTNUCHARBI1"/>
</dbReference>
<sequence length="182" mass="20658">MADLLFAALRRPRRPRQFKPPINIENFTDEELRNRFTIGRLGIGYITNLIANELHHSTRKNHALPPLQQVLIALRFYASGSFLQVIGDTAGVDKSTVSRIVTNVSNALIVKQSDFITWPTDAEVAEVKNSFYRRGGFPCVIGWVDGTHIRIQAPNEHENTYVNRKGFHSTNVQEVCNHEGQY</sequence>
<dbReference type="InterPro" id="IPR045249">
    <property type="entry name" value="HARBI1-like"/>
</dbReference>
<evidence type="ECO:0000256" key="9">
    <source>
        <dbReference type="ARBA" id="ARBA00022801"/>
    </source>
</evidence>
<keyword evidence="8" id="KW-0479">Metal-binding</keyword>
<feature type="domain" description="DDE Tnp4" evidence="13">
    <location>
        <begin position="144"/>
        <end position="181"/>
    </location>
</feature>
<protein>
    <recommendedName>
        <fullName evidence="5">Putative nuclease HARBI1</fullName>
    </recommendedName>
    <alternativeName>
        <fullName evidence="11">Harbinger transposase-derived nuclease</fullName>
    </alternativeName>
</protein>
<comment type="cofactor">
    <cofactor evidence="1">
        <name>a divalent metal cation</name>
        <dbReference type="ChEBI" id="CHEBI:60240"/>
    </cofactor>
</comment>
<evidence type="ECO:0000256" key="5">
    <source>
        <dbReference type="ARBA" id="ARBA00015519"/>
    </source>
</evidence>
<evidence type="ECO:0000256" key="3">
    <source>
        <dbReference type="ARBA" id="ARBA00004496"/>
    </source>
</evidence>
<name>A0ABN8QZH8_9CNID</name>
<evidence type="ECO:0000256" key="12">
    <source>
        <dbReference type="ARBA" id="ARBA00045850"/>
    </source>
</evidence>
<evidence type="ECO:0000256" key="10">
    <source>
        <dbReference type="ARBA" id="ARBA00023242"/>
    </source>
</evidence>
<dbReference type="EMBL" id="CALNXI010001563">
    <property type="protein sequence ID" value="CAH3172180.1"/>
    <property type="molecule type" value="Genomic_DNA"/>
</dbReference>
<keyword evidence="15" id="KW-1185">Reference proteome</keyword>
<dbReference type="InterPro" id="IPR026103">
    <property type="entry name" value="HARBI1_animal"/>
</dbReference>
<dbReference type="PANTHER" id="PTHR22930:SF267">
    <property type="entry name" value="NUCLEASE HARBI1-RELATED"/>
    <property type="match status" value="1"/>
</dbReference>
<keyword evidence="10" id="KW-0539">Nucleus</keyword>
<evidence type="ECO:0000313" key="14">
    <source>
        <dbReference type="EMBL" id="CAH3172180.1"/>
    </source>
</evidence>
<dbReference type="InterPro" id="IPR027806">
    <property type="entry name" value="HARBI1_dom"/>
</dbReference>
<accession>A0ABN8QZH8</accession>
<evidence type="ECO:0000313" key="15">
    <source>
        <dbReference type="Proteomes" id="UP001159427"/>
    </source>
</evidence>
<reference evidence="14 15" key="1">
    <citation type="submission" date="2022-05" db="EMBL/GenBank/DDBJ databases">
        <authorList>
            <consortium name="Genoscope - CEA"/>
            <person name="William W."/>
        </authorList>
    </citation>
    <scope>NUCLEOTIDE SEQUENCE [LARGE SCALE GENOMIC DNA]</scope>
</reference>
<organism evidence="14 15">
    <name type="scientific">Porites evermanni</name>
    <dbReference type="NCBI Taxonomy" id="104178"/>
    <lineage>
        <taxon>Eukaryota</taxon>
        <taxon>Metazoa</taxon>
        <taxon>Cnidaria</taxon>
        <taxon>Anthozoa</taxon>
        <taxon>Hexacorallia</taxon>
        <taxon>Scleractinia</taxon>
        <taxon>Fungiina</taxon>
        <taxon>Poritidae</taxon>
        <taxon>Porites</taxon>
    </lineage>
</organism>
<comment type="similarity">
    <text evidence="4">Belongs to the HARBI1 family.</text>
</comment>
<evidence type="ECO:0000256" key="8">
    <source>
        <dbReference type="ARBA" id="ARBA00022723"/>
    </source>
</evidence>
<gene>
    <name evidence="14" type="ORF">PEVE_00008274</name>
</gene>